<evidence type="ECO:0000259" key="2">
    <source>
        <dbReference type="Pfam" id="PF24477"/>
    </source>
</evidence>
<accession>A0A1D6ML00</accession>
<dbReference type="InterPro" id="IPR040191">
    <property type="entry name" value="UTP10"/>
</dbReference>
<dbReference type="EMBL" id="CM007649">
    <property type="protein sequence ID" value="ONM29891.1"/>
    <property type="molecule type" value="Genomic_DNA"/>
</dbReference>
<dbReference type="Pfam" id="PF24477">
    <property type="entry name" value="ARM_At3g06530"/>
    <property type="match status" value="1"/>
</dbReference>
<evidence type="ECO:0000259" key="1">
    <source>
        <dbReference type="Pfam" id="PF12397"/>
    </source>
</evidence>
<dbReference type="PANTHER" id="PTHR13457:SF1">
    <property type="entry name" value="HEAT REPEAT-CONTAINING PROTEIN 1"/>
    <property type="match status" value="1"/>
</dbReference>
<protein>
    <submittedName>
        <fullName evidence="3">ARM repeat superfamily protein</fullName>
    </submittedName>
</protein>
<dbReference type="SUPFAM" id="SSF48371">
    <property type="entry name" value="ARM repeat"/>
    <property type="match status" value="1"/>
</dbReference>
<reference evidence="3" key="1">
    <citation type="submission" date="2015-12" db="EMBL/GenBank/DDBJ databases">
        <title>Update maize B73 reference genome by single molecule sequencing technologies.</title>
        <authorList>
            <consortium name="Maize Genome Sequencing Project"/>
            <person name="Ware D."/>
        </authorList>
    </citation>
    <scope>NUCLEOTIDE SEQUENCE [LARGE SCALE GENOMIC DNA]</scope>
    <source>
        <tissue evidence="3">Seedling</tissue>
    </source>
</reference>
<dbReference type="PANTHER" id="PTHR13457">
    <property type="entry name" value="BAP28"/>
    <property type="match status" value="1"/>
</dbReference>
<feature type="domain" description="At3g06530-like ARM-repeats" evidence="2">
    <location>
        <begin position="642"/>
        <end position="766"/>
    </location>
</feature>
<name>A0A1D6ML00_MAIZE</name>
<sequence length="1328" mass="148624">MSSIASQLKAIKSALGAAPEPARRPVTRPSVLFDAKEAADIDLRAILPIALSGLEHLTSVDERFAKYSNTLFRETSLEVNREQLTPKENDKLNKSISTYLRLLAGYLHLPSALKTLEYLIRRYLYEFSSANFADGPTSSSLFSCFWWEPSCRVHVYNSDELLLSALPYHDTHAFVRIVQLVNLGNSNWAFLGGVKSSGAPPPRSVLVQQCIRDKAVLETLCNYATPTKEFSHSKTVVCFCTAVIVECLGAVPKLDTDVVQRVLGFVFDSLNPAVTRDQEYKAGALMIVGVLGTRATLAPKLVQNLILFVARTAQHDAFESVDLPWLRVSVMALISLVQSQSVHVFPKKPLMVLKDIRDFSGILSVLSSEYNIEKFIRLYVESLIDYSIVDGTCHTHLIETIESLPMKNFIESVVCKILGNCIKVSRATGIPDINHTELWAKKIFKAIERKYPLELRDAIHKFLENSETNSPGGDSLAEVFGILFDENKNLPTEISDSNIWFSLDHPKATVRQSALSKVATSGIFNNRTLNPQKFINMQDAILRSLYDDDLSVVQAALSIEGLAAVANPDSLLKAYDCVLTKCIKIINKGGSKALKASDVAVSCLEKLTLRVNIKALELAKKIRWEFYASSSLVYDGVDFDKMKNMSADSIASINMNNIKAFAETFLADPNKHVEWLANSGSGSRFSKTLFLLIVLQTLVSTEALDEQVNLCHACLPVLKDECHHIQPKDSDVGDEISITNLEMCSLELVKHFFNRDTEALNVRILVGSGGNTMLDDLFLFFLVSPAKNIFQKHLQYLVNCIGAPFQFISKYFLDEVGDVALNVINAYASQVLDTKEGEKDMFRMARTQERKTMDINQIKCIKDETNQLLVKDNEIKDIWREYFDKLFNGENEDLSERVQVESLLVFASICSKCASSDNNSLDESICVQLLLGFPSIILPLAHVNKDIRASAIKCIEGLSLVWQRLSTSVPRNGNNTKLPQCLSSPTFGSFLELLVNQKTMICSDAKFLPAYISSMLSPCKDILVPENLHERFDPHTKDTILTFILRSALRLPPYGKFMVLSVLKGVGSILFHAEDVKSLFFDLLDRRDQYQNRHNCKQILSTHEMHTLCLLLEVLFSTPDHVNIGFNMFEPLMKALKDSTNCIELQVDASSPGDSVVVMPCLTVLQNLQPGFFDNLKTDTKVHSSTLVKFIELISTLGDARGHSKRIKRNEDRDLNVFCNFAEIFGENSVASILVSLLDILFLKKDVKQRSRLLQPLFQILSKLLSDQWVSVIVSQYNDQQDTSSEIPDLSSFVKEVQHLVLLALKDITDTLQSGHHVLAFVIFIRSL</sequence>
<feature type="domain" description="U3 small nucleolar RNA-associated protein 10 N-terminal" evidence="1">
    <location>
        <begin position="259"/>
        <end position="383"/>
    </location>
</feature>
<gene>
    <name evidence="3" type="ORF">ZEAMMB73_Zm00001d039758</name>
</gene>
<proteinExistence type="predicted"/>
<dbReference type="ExpressionAtlas" id="A0A1D6ML00">
    <property type="expression patterns" value="baseline and differential"/>
</dbReference>
<dbReference type="Pfam" id="PF12397">
    <property type="entry name" value="U3snoRNP10"/>
    <property type="match status" value="1"/>
</dbReference>
<dbReference type="InterPro" id="IPR016024">
    <property type="entry name" value="ARM-type_fold"/>
</dbReference>
<evidence type="ECO:0000313" key="3">
    <source>
        <dbReference type="EMBL" id="ONM29891.1"/>
    </source>
</evidence>
<organism evidence="3">
    <name type="scientific">Zea mays</name>
    <name type="common">Maize</name>
    <dbReference type="NCBI Taxonomy" id="4577"/>
    <lineage>
        <taxon>Eukaryota</taxon>
        <taxon>Viridiplantae</taxon>
        <taxon>Streptophyta</taxon>
        <taxon>Embryophyta</taxon>
        <taxon>Tracheophyta</taxon>
        <taxon>Spermatophyta</taxon>
        <taxon>Magnoliopsida</taxon>
        <taxon>Liliopsida</taxon>
        <taxon>Poales</taxon>
        <taxon>Poaceae</taxon>
        <taxon>PACMAD clade</taxon>
        <taxon>Panicoideae</taxon>
        <taxon>Andropogonodae</taxon>
        <taxon>Andropogoneae</taxon>
        <taxon>Tripsacinae</taxon>
        <taxon>Zea</taxon>
    </lineage>
</organism>
<dbReference type="InterPro" id="IPR056384">
    <property type="entry name" value="ARM_At3g06530"/>
</dbReference>
<dbReference type="InterPro" id="IPR022125">
    <property type="entry name" value="U3snoRNP10_N"/>
</dbReference>